<sequence>MARRVSVKAGPDLGSVRRAFVLRKCVSECSSLELRLPSTGTFTRRIHTRSATSYRSCYTWNTSRPPHQAFVVCVNENGKWSDSTSARHKTGKINDEYSFINGVGC</sequence>
<dbReference type="Proteomes" id="UP001157502">
    <property type="component" value="Chromosome 29"/>
</dbReference>
<keyword evidence="2" id="KW-1185">Reference proteome</keyword>
<name>A0ACC2FEA5_DALPE</name>
<protein>
    <submittedName>
        <fullName evidence="1">Uncharacterized protein</fullName>
    </submittedName>
</protein>
<comment type="caution">
    <text evidence="1">The sequence shown here is derived from an EMBL/GenBank/DDBJ whole genome shotgun (WGS) entry which is preliminary data.</text>
</comment>
<evidence type="ECO:0000313" key="1">
    <source>
        <dbReference type="EMBL" id="KAJ7989627.1"/>
    </source>
</evidence>
<proteinExistence type="predicted"/>
<dbReference type="EMBL" id="CM055756">
    <property type="protein sequence ID" value="KAJ7989627.1"/>
    <property type="molecule type" value="Genomic_DNA"/>
</dbReference>
<reference evidence="1" key="1">
    <citation type="submission" date="2021-05" db="EMBL/GenBank/DDBJ databases">
        <authorList>
            <person name="Pan Q."/>
            <person name="Jouanno E."/>
            <person name="Zahm M."/>
            <person name="Klopp C."/>
            <person name="Cabau C."/>
            <person name="Louis A."/>
            <person name="Berthelot C."/>
            <person name="Parey E."/>
            <person name="Roest Crollius H."/>
            <person name="Montfort J."/>
            <person name="Robinson-Rechavi M."/>
            <person name="Bouchez O."/>
            <person name="Lampietro C."/>
            <person name="Lopez Roques C."/>
            <person name="Donnadieu C."/>
            <person name="Postlethwait J."/>
            <person name="Bobe J."/>
            <person name="Dillon D."/>
            <person name="Chandos A."/>
            <person name="von Hippel F."/>
            <person name="Guiguen Y."/>
        </authorList>
    </citation>
    <scope>NUCLEOTIDE SEQUENCE</scope>
    <source>
        <strain evidence="1">YG-Jan2019</strain>
    </source>
</reference>
<evidence type="ECO:0000313" key="2">
    <source>
        <dbReference type="Proteomes" id="UP001157502"/>
    </source>
</evidence>
<organism evidence="1 2">
    <name type="scientific">Dallia pectoralis</name>
    <name type="common">Alaska blackfish</name>
    <dbReference type="NCBI Taxonomy" id="75939"/>
    <lineage>
        <taxon>Eukaryota</taxon>
        <taxon>Metazoa</taxon>
        <taxon>Chordata</taxon>
        <taxon>Craniata</taxon>
        <taxon>Vertebrata</taxon>
        <taxon>Euteleostomi</taxon>
        <taxon>Actinopterygii</taxon>
        <taxon>Neopterygii</taxon>
        <taxon>Teleostei</taxon>
        <taxon>Protacanthopterygii</taxon>
        <taxon>Esociformes</taxon>
        <taxon>Umbridae</taxon>
        <taxon>Dallia</taxon>
    </lineage>
</organism>
<accession>A0ACC2FEA5</accession>
<gene>
    <name evidence="1" type="ORF">DPEC_G00306490</name>
</gene>